<accession>A0A9P7W3F7</accession>
<sequence length="79" mass="9205">MQHLCQQTGLTTRKMLDIMARFRVSVNESKGTWHQHPSRMRLEMDRSSGLMMQREDELRRTISSGTLSLDMVLTIGILR</sequence>
<dbReference type="Proteomes" id="UP000812287">
    <property type="component" value="Unassembled WGS sequence"/>
</dbReference>
<evidence type="ECO:0000313" key="2">
    <source>
        <dbReference type="Proteomes" id="UP000812287"/>
    </source>
</evidence>
<dbReference type="AlphaFoldDB" id="A0A9P7W3F7"/>
<name>A0A9P7W3F7_9AGAR</name>
<proteinExistence type="predicted"/>
<protein>
    <submittedName>
        <fullName evidence="1">Uncharacterized protein</fullName>
    </submittedName>
</protein>
<gene>
    <name evidence="1" type="ORF">BT62DRAFT_272566</name>
</gene>
<dbReference type="GeneID" id="66102622"/>
<dbReference type="EMBL" id="MU250524">
    <property type="protein sequence ID" value="KAG7451937.1"/>
    <property type="molecule type" value="Genomic_DNA"/>
</dbReference>
<keyword evidence="2" id="KW-1185">Reference proteome</keyword>
<evidence type="ECO:0000313" key="1">
    <source>
        <dbReference type="EMBL" id="KAG7451937.1"/>
    </source>
</evidence>
<dbReference type="RefSeq" id="XP_043045437.1">
    <property type="nucleotide sequence ID" value="XM_043180326.1"/>
</dbReference>
<comment type="caution">
    <text evidence="1">The sequence shown here is derived from an EMBL/GenBank/DDBJ whole genome shotgun (WGS) entry which is preliminary data.</text>
</comment>
<reference evidence="1" key="1">
    <citation type="submission" date="2020-11" db="EMBL/GenBank/DDBJ databases">
        <title>Adaptations for nitrogen fixation in a non-lichenized fungal sporocarp promotes dispersal by wood-feeding termites.</title>
        <authorList>
            <consortium name="DOE Joint Genome Institute"/>
            <person name="Koch R.A."/>
            <person name="Yoon G."/>
            <person name="Arayal U."/>
            <person name="Lail K."/>
            <person name="Amirebrahimi M."/>
            <person name="Labutti K."/>
            <person name="Lipzen A."/>
            <person name="Riley R."/>
            <person name="Barry K."/>
            <person name="Henrissat B."/>
            <person name="Grigoriev I.V."/>
            <person name="Herr J.R."/>
            <person name="Aime M.C."/>
        </authorList>
    </citation>
    <scope>NUCLEOTIDE SEQUENCE</scope>
    <source>
        <strain evidence="1">MCA 3950</strain>
    </source>
</reference>
<organism evidence="1 2">
    <name type="scientific">Guyanagaster necrorhizus</name>
    <dbReference type="NCBI Taxonomy" id="856835"/>
    <lineage>
        <taxon>Eukaryota</taxon>
        <taxon>Fungi</taxon>
        <taxon>Dikarya</taxon>
        <taxon>Basidiomycota</taxon>
        <taxon>Agaricomycotina</taxon>
        <taxon>Agaricomycetes</taxon>
        <taxon>Agaricomycetidae</taxon>
        <taxon>Agaricales</taxon>
        <taxon>Marasmiineae</taxon>
        <taxon>Physalacriaceae</taxon>
        <taxon>Guyanagaster</taxon>
    </lineage>
</organism>